<dbReference type="STRING" id="1005945.SAMN05216561_11133"/>
<keyword evidence="1" id="KW-0812">Transmembrane</keyword>
<feature type="transmembrane region" description="Helical" evidence="1">
    <location>
        <begin position="91"/>
        <end position="110"/>
    </location>
</feature>
<dbReference type="OrthoDB" id="4773974at2"/>
<gene>
    <name evidence="2" type="ORF">SAMN05216561_11133</name>
</gene>
<keyword evidence="1" id="KW-1133">Transmembrane helix</keyword>
<keyword evidence="1" id="KW-0472">Membrane</keyword>
<dbReference type="AlphaFoldDB" id="A0A1I3JUE9"/>
<sequence>MNPVTGLALGRIAVGVASLAKPDLVAMTMGQTPSPLLTQWFGSREIALGAVTLLATGSARRNLVLVGALVDGTDAGTAYAGIQAGQIPKEIGFGLVAVASGAVIAGFLGLRDGRRRAKKKLALTS</sequence>
<evidence type="ECO:0000313" key="2">
    <source>
        <dbReference type="EMBL" id="SFI63899.1"/>
    </source>
</evidence>
<keyword evidence="3" id="KW-1185">Reference proteome</keyword>
<reference evidence="2 3" key="1">
    <citation type="submission" date="2016-10" db="EMBL/GenBank/DDBJ databases">
        <authorList>
            <person name="de Groot N.N."/>
        </authorList>
    </citation>
    <scope>NUCLEOTIDE SEQUENCE [LARGE SCALE GENOMIC DNA]</scope>
    <source>
        <strain evidence="2 3">CGMCC 1.11156</strain>
    </source>
</reference>
<dbReference type="Proteomes" id="UP000198649">
    <property type="component" value="Unassembled WGS sequence"/>
</dbReference>
<protein>
    <submittedName>
        <fullName evidence="2">Uncharacterized protein</fullName>
    </submittedName>
</protein>
<name>A0A1I3JUE9_9ACTN</name>
<evidence type="ECO:0000313" key="3">
    <source>
        <dbReference type="Proteomes" id="UP000198649"/>
    </source>
</evidence>
<evidence type="ECO:0000256" key="1">
    <source>
        <dbReference type="SAM" id="Phobius"/>
    </source>
</evidence>
<dbReference type="RefSeq" id="WP_091114396.1">
    <property type="nucleotide sequence ID" value="NZ_BKAF01000013.1"/>
</dbReference>
<accession>A0A1I3JUE9</accession>
<organism evidence="2 3">
    <name type="scientific">Nocardioides psychrotolerans</name>
    <dbReference type="NCBI Taxonomy" id="1005945"/>
    <lineage>
        <taxon>Bacteria</taxon>
        <taxon>Bacillati</taxon>
        <taxon>Actinomycetota</taxon>
        <taxon>Actinomycetes</taxon>
        <taxon>Propionibacteriales</taxon>
        <taxon>Nocardioidaceae</taxon>
        <taxon>Nocardioides</taxon>
    </lineage>
</organism>
<dbReference type="EMBL" id="FOQG01000011">
    <property type="protein sequence ID" value="SFI63899.1"/>
    <property type="molecule type" value="Genomic_DNA"/>
</dbReference>
<proteinExistence type="predicted"/>